<evidence type="ECO:0000313" key="1">
    <source>
        <dbReference type="EMBL" id="MBB2894196.1"/>
    </source>
</evidence>
<evidence type="ECO:0000313" key="2">
    <source>
        <dbReference type="Proteomes" id="UP000559182"/>
    </source>
</evidence>
<dbReference type="EMBL" id="JACHVQ010000004">
    <property type="protein sequence ID" value="MBB2894196.1"/>
    <property type="molecule type" value="Genomic_DNA"/>
</dbReference>
<dbReference type="AlphaFoldDB" id="A0A839NEY4"/>
<dbReference type="RefSeq" id="WP_183322632.1">
    <property type="nucleotide sequence ID" value="NZ_JACHVQ010000004.1"/>
</dbReference>
<name>A0A839NEY4_9MICO</name>
<comment type="caution">
    <text evidence="1">The sequence shown here is derived from an EMBL/GenBank/DDBJ whole genome shotgun (WGS) entry which is preliminary data.</text>
</comment>
<gene>
    <name evidence="1" type="ORF">FHU39_004232</name>
</gene>
<proteinExistence type="predicted"/>
<dbReference type="Proteomes" id="UP000559182">
    <property type="component" value="Unassembled WGS sequence"/>
</dbReference>
<sequence length="179" mass="20193">MDVRIETASGLPTEVATAAELCALLASYDLHGLEWTDHVMVQEGVRSHSHPKLTLNTRRTGDSLLASYLHEQLHWWLAEHDRVAAAIDATRQGWSTTPGRTEGGARNDWSSRLHLFVCFLEDRAVRLLTTPQRAAAVLDAQIEAGIYPWVRQEIRDQGSTLSTLCDRYQLWPPRLRSPL</sequence>
<keyword evidence="2" id="KW-1185">Reference proteome</keyword>
<protein>
    <submittedName>
        <fullName evidence="1">Uncharacterized protein</fullName>
    </submittedName>
</protein>
<reference evidence="1 2" key="1">
    <citation type="submission" date="2020-08" db="EMBL/GenBank/DDBJ databases">
        <title>Sequencing the genomes of 1000 actinobacteria strains.</title>
        <authorList>
            <person name="Klenk H.-P."/>
        </authorList>
    </citation>
    <scope>NUCLEOTIDE SEQUENCE [LARGE SCALE GENOMIC DNA]</scope>
    <source>
        <strain evidence="1 2">DSM 105369</strain>
    </source>
</reference>
<accession>A0A839NEY4</accession>
<organism evidence="1 2">
    <name type="scientific">Flexivirga oryzae</name>
    <dbReference type="NCBI Taxonomy" id="1794944"/>
    <lineage>
        <taxon>Bacteria</taxon>
        <taxon>Bacillati</taxon>
        <taxon>Actinomycetota</taxon>
        <taxon>Actinomycetes</taxon>
        <taxon>Micrococcales</taxon>
        <taxon>Dermacoccaceae</taxon>
        <taxon>Flexivirga</taxon>
    </lineage>
</organism>